<evidence type="ECO:0000256" key="8">
    <source>
        <dbReference type="SAM" id="Phobius"/>
    </source>
</evidence>
<reference evidence="11 12" key="1">
    <citation type="submission" date="2019-03" db="EMBL/GenBank/DDBJ databases">
        <title>Genomic analyses of the natural microbiome of Caenorhabditis elegans.</title>
        <authorList>
            <person name="Samuel B."/>
        </authorList>
    </citation>
    <scope>NUCLEOTIDE SEQUENCE [LARGE SCALE GENOMIC DNA]</scope>
    <source>
        <strain evidence="11 12">JUb89</strain>
    </source>
</reference>
<protein>
    <submittedName>
        <fullName evidence="11">Amt family ammonium transporter</fullName>
    </submittedName>
</protein>
<feature type="transmembrane region" description="Helical" evidence="8">
    <location>
        <begin position="111"/>
        <end position="132"/>
    </location>
</feature>
<evidence type="ECO:0000256" key="2">
    <source>
        <dbReference type="ARBA" id="ARBA00005887"/>
    </source>
</evidence>
<dbReference type="GO" id="GO:0016020">
    <property type="term" value="C:membrane"/>
    <property type="evidence" value="ECO:0007669"/>
    <property type="project" value="UniProtKB-SubCell"/>
</dbReference>
<keyword evidence="7" id="KW-0924">Ammonia transport</keyword>
<feature type="domain" description="Ammonium transporter AmtB-like" evidence="10">
    <location>
        <begin position="42"/>
        <end position="396"/>
    </location>
</feature>
<feature type="transmembrane region" description="Helical" evidence="8">
    <location>
        <begin position="184"/>
        <end position="203"/>
    </location>
</feature>
<keyword evidence="12" id="KW-1185">Reference proteome</keyword>
<dbReference type="SUPFAM" id="SSF111352">
    <property type="entry name" value="Ammonium transporter"/>
    <property type="match status" value="1"/>
</dbReference>
<dbReference type="Pfam" id="PF00909">
    <property type="entry name" value="Ammonium_transp"/>
    <property type="match status" value="1"/>
</dbReference>
<dbReference type="InterPro" id="IPR029020">
    <property type="entry name" value="Ammonium/urea_transptr"/>
</dbReference>
<feature type="transmembrane region" description="Helical" evidence="8">
    <location>
        <begin position="144"/>
        <end position="164"/>
    </location>
</feature>
<dbReference type="AlphaFoldDB" id="A0A4R1XSD0"/>
<dbReference type="GO" id="GO:0008519">
    <property type="term" value="F:ammonium channel activity"/>
    <property type="evidence" value="ECO:0007669"/>
    <property type="project" value="InterPro"/>
</dbReference>
<dbReference type="PANTHER" id="PTHR11730:SF6">
    <property type="entry name" value="AMMONIUM TRANSPORTER"/>
    <property type="match status" value="1"/>
</dbReference>
<feature type="transmembrane region" description="Helical" evidence="8">
    <location>
        <begin position="377"/>
        <end position="400"/>
    </location>
</feature>
<keyword evidence="9" id="KW-0732">Signal</keyword>
<name>A0A4R1XSD0_ACICA</name>
<feature type="transmembrane region" description="Helical" evidence="8">
    <location>
        <begin position="310"/>
        <end position="327"/>
    </location>
</feature>
<feature type="signal peptide" evidence="9">
    <location>
        <begin position="1"/>
        <end position="21"/>
    </location>
</feature>
<evidence type="ECO:0000256" key="9">
    <source>
        <dbReference type="SAM" id="SignalP"/>
    </source>
</evidence>
<keyword evidence="6 8" id="KW-0472">Membrane</keyword>
<dbReference type="Proteomes" id="UP000294963">
    <property type="component" value="Unassembled WGS sequence"/>
</dbReference>
<feature type="chain" id="PRO_5020836488" evidence="9">
    <location>
        <begin position="22"/>
        <end position="410"/>
    </location>
</feature>
<comment type="caution">
    <text evidence="11">The sequence shown here is derived from an EMBL/GenBank/DDBJ whole genome shotgun (WGS) entry which is preliminary data.</text>
</comment>
<accession>A0A4R1XSD0</accession>
<feature type="transmembrane region" description="Helical" evidence="8">
    <location>
        <begin position="339"/>
        <end position="357"/>
    </location>
</feature>
<feature type="transmembrane region" description="Helical" evidence="8">
    <location>
        <begin position="71"/>
        <end position="99"/>
    </location>
</feature>
<dbReference type="PANTHER" id="PTHR11730">
    <property type="entry name" value="AMMONIUM TRANSPORTER"/>
    <property type="match status" value="1"/>
</dbReference>
<evidence type="ECO:0000256" key="7">
    <source>
        <dbReference type="ARBA" id="ARBA00023177"/>
    </source>
</evidence>
<comment type="subcellular location">
    <subcellularLocation>
        <location evidence="1">Membrane</location>
        <topology evidence="1">Multi-pass membrane protein</topology>
    </subcellularLocation>
</comment>
<feature type="transmembrane region" description="Helical" evidence="8">
    <location>
        <begin position="40"/>
        <end position="59"/>
    </location>
</feature>
<evidence type="ECO:0000259" key="10">
    <source>
        <dbReference type="Pfam" id="PF00909"/>
    </source>
</evidence>
<keyword evidence="5 8" id="KW-1133">Transmembrane helix</keyword>
<evidence type="ECO:0000313" key="11">
    <source>
        <dbReference type="EMBL" id="TCM66766.1"/>
    </source>
</evidence>
<dbReference type="EMBL" id="SLVJ01000011">
    <property type="protein sequence ID" value="TCM66766.1"/>
    <property type="molecule type" value="Genomic_DNA"/>
</dbReference>
<proteinExistence type="inferred from homology"/>
<evidence type="ECO:0000256" key="4">
    <source>
        <dbReference type="ARBA" id="ARBA00022692"/>
    </source>
</evidence>
<evidence type="ECO:0000313" key="12">
    <source>
        <dbReference type="Proteomes" id="UP000294963"/>
    </source>
</evidence>
<sequence>MGVLRFLLVILMVAISSMTLAATGWSDNDVRALNVAPDFTLLLLGGLFVMLMQAGFAIIEGGYDPESKTFSIFLINYLAAFVGNILYSFALFLFCFLFGDHLHQFGLPFQSWQWHFFIFYMLMATTVTMVVSRIIPRNISLLQYWWIALFISGVIFSALSRWVWGQGNEIEGFLRNLGFIDFAGATVVHSTAAWIVLAGYWVLGQEQQELIRRKDVMFSDYKLLSMALAGFILWLAWSGLNIGYISAQRIDIQDVVINTIAALSGAVIMVIALGIMTKQKISFEKLIKAALGGLVAITGCGGMVSMSSSLWIGAVAGLMVFILIEQLKRWITAKNIVDVLVIHGLCGVWGTLAVVFADRSTIVDRQQVSLLTQGLGVLVTFVWSMGLAIVLFKLVHWYGVKMNPPIQNKR</sequence>
<dbReference type="Gene3D" id="1.10.3430.10">
    <property type="entry name" value="Ammonium transporter AmtB like domains"/>
    <property type="match status" value="1"/>
</dbReference>
<gene>
    <name evidence="11" type="ORF">EC844_11156</name>
</gene>
<dbReference type="GO" id="GO:0097272">
    <property type="term" value="P:ammonium homeostasis"/>
    <property type="evidence" value="ECO:0007669"/>
    <property type="project" value="TreeGrafter"/>
</dbReference>
<organism evidence="11 12">
    <name type="scientific">Acinetobacter calcoaceticus</name>
    <dbReference type="NCBI Taxonomy" id="471"/>
    <lineage>
        <taxon>Bacteria</taxon>
        <taxon>Pseudomonadati</taxon>
        <taxon>Pseudomonadota</taxon>
        <taxon>Gammaproteobacteria</taxon>
        <taxon>Moraxellales</taxon>
        <taxon>Moraxellaceae</taxon>
        <taxon>Acinetobacter</taxon>
        <taxon>Acinetobacter calcoaceticus/baumannii complex</taxon>
    </lineage>
</organism>
<feature type="transmembrane region" description="Helical" evidence="8">
    <location>
        <begin position="223"/>
        <end position="243"/>
    </location>
</feature>
<feature type="transmembrane region" description="Helical" evidence="8">
    <location>
        <begin position="255"/>
        <end position="274"/>
    </location>
</feature>
<evidence type="ECO:0000256" key="6">
    <source>
        <dbReference type="ARBA" id="ARBA00023136"/>
    </source>
</evidence>
<evidence type="ECO:0000256" key="5">
    <source>
        <dbReference type="ARBA" id="ARBA00022989"/>
    </source>
</evidence>
<dbReference type="OrthoDB" id="9814202at2"/>
<evidence type="ECO:0000256" key="3">
    <source>
        <dbReference type="ARBA" id="ARBA00022448"/>
    </source>
</evidence>
<dbReference type="InterPro" id="IPR024041">
    <property type="entry name" value="NH4_transpt_AmtB-like_dom"/>
</dbReference>
<keyword evidence="3" id="KW-0813">Transport</keyword>
<keyword evidence="4 8" id="KW-0812">Transmembrane</keyword>
<comment type="similarity">
    <text evidence="2">Belongs to the ammonia transporter channel (TC 1.A.11.2) family.</text>
</comment>
<evidence type="ECO:0000256" key="1">
    <source>
        <dbReference type="ARBA" id="ARBA00004141"/>
    </source>
</evidence>